<dbReference type="STRING" id="30019.A0A0M4EQ68"/>
<keyword evidence="1" id="KW-0646">Protease inhibitor</keyword>
<dbReference type="Pfam" id="PF00014">
    <property type="entry name" value="Kunitz_BPTI"/>
    <property type="match status" value="1"/>
</dbReference>
<dbReference type="Proteomes" id="UP000494163">
    <property type="component" value="Chromosome 2L"/>
</dbReference>
<dbReference type="PROSITE" id="PS50279">
    <property type="entry name" value="BPTI_KUNITZ_2"/>
    <property type="match status" value="1"/>
</dbReference>
<keyword evidence="8" id="KW-1185">Reference proteome</keyword>
<evidence type="ECO:0000256" key="2">
    <source>
        <dbReference type="ARBA" id="ARBA00022900"/>
    </source>
</evidence>
<dbReference type="EMBL" id="CP012523">
    <property type="protein sequence ID" value="ALC38857.1"/>
    <property type="molecule type" value="Genomic_DNA"/>
</dbReference>
<dbReference type="PANTHER" id="PTHR46751">
    <property type="entry name" value="EPPIN"/>
    <property type="match status" value="1"/>
</dbReference>
<dbReference type="FunFam" id="4.10.410.10:FF:000020">
    <property type="entry name" value="Collagen, type VI, alpha 3"/>
    <property type="match status" value="1"/>
</dbReference>
<dbReference type="GO" id="GO:0004867">
    <property type="term" value="F:serine-type endopeptidase inhibitor activity"/>
    <property type="evidence" value="ECO:0007669"/>
    <property type="project" value="UniProtKB-KW"/>
</dbReference>
<evidence type="ECO:0000256" key="5">
    <source>
        <dbReference type="SAM" id="SignalP"/>
    </source>
</evidence>
<dbReference type="PANTHER" id="PTHR46751:SF1">
    <property type="entry name" value="WAP FOUR-DISULFIDE CORE DOMAIN PROTEIN 6A"/>
    <property type="match status" value="1"/>
</dbReference>
<dbReference type="OMA" id="CEAMCVE"/>
<comment type="similarity">
    <text evidence="4">Belongs to the venom Kunitz-type family. 03 (sub-Kunitz) subfamily.</text>
</comment>
<accession>A0A0M4EQ68</accession>
<proteinExistence type="inferred from homology"/>
<dbReference type="InterPro" id="IPR002223">
    <property type="entry name" value="Kunitz_BPTI"/>
</dbReference>
<keyword evidence="2" id="KW-0722">Serine protease inhibitor</keyword>
<dbReference type="SUPFAM" id="SSF57362">
    <property type="entry name" value="BPTI-like"/>
    <property type="match status" value="1"/>
</dbReference>
<keyword evidence="3" id="KW-1015">Disulfide bond</keyword>
<evidence type="ECO:0000256" key="4">
    <source>
        <dbReference type="ARBA" id="ARBA00038506"/>
    </source>
</evidence>
<evidence type="ECO:0000313" key="8">
    <source>
        <dbReference type="Proteomes" id="UP000494163"/>
    </source>
</evidence>
<dbReference type="AlphaFoldDB" id="A0A0M4EQ68"/>
<feature type="chain" id="PRO_5005793542" evidence="5">
    <location>
        <begin position="21"/>
        <end position="73"/>
    </location>
</feature>
<dbReference type="InterPro" id="IPR036880">
    <property type="entry name" value="Kunitz_BPTI_sf"/>
</dbReference>
<feature type="non-terminal residue" evidence="7">
    <location>
        <position position="1"/>
    </location>
</feature>
<evidence type="ECO:0000256" key="1">
    <source>
        <dbReference type="ARBA" id="ARBA00022690"/>
    </source>
</evidence>
<reference evidence="7 8" key="1">
    <citation type="submission" date="2015-08" db="EMBL/GenBank/DDBJ databases">
        <title>Ancestral chromatin configuration constrains chromatin evolution on differentiating sex chromosomes in Drosophila.</title>
        <authorList>
            <person name="Zhou Q."/>
            <person name="Bachtrog D."/>
        </authorList>
    </citation>
    <scope>NUCLEOTIDE SEQUENCE [LARGE SCALE GENOMIC DNA]</scope>
    <source>
        <tissue evidence="7">Whole larvae</tissue>
    </source>
</reference>
<dbReference type="InterPro" id="IPR051388">
    <property type="entry name" value="Serpin_venom_toxin"/>
</dbReference>
<feature type="domain" description="BPTI/Kunitz inhibitor" evidence="6">
    <location>
        <begin position="15"/>
        <end position="71"/>
    </location>
</feature>
<dbReference type="SMART" id="SM00131">
    <property type="entry name" value="KU"/>
    <property type="match status" value="1"/>
</dbReference>
<organism evidence="7 8">
    <name type="scientific">Drosophila busckii</name>
    <name type="common">Fruit fly</name>
    <dbReference type="NCBI Taxonomy" id="30019"/>
    <lineage>
        <taxon>Eukaryota</taxon>
        <taxon>Metazoa</taxon>
        <taxon>Ecdysozoa</taxon>
        <taxon>Arthropoda</taxon>
        <taxon>Hexapoda</taxon>
        <taxon>Insecta</taxon>
        <taxon>Pterygota</taxon>
        <taxon>Neoptera</taxon>
        <taxon>Endopterygota</taxon>
        <taxon>Diptera</taxon>
        <taxon>Brachycera</taxon>
        <taxon>Muscomorpha</taxon>
        <taxon>Ephydroidea</taxon>
        <taxon>Drosophilidae</taxon>
        <taxon>Drosophila</taxon>
    </lineage>
</organism>
<feature type="signal peptide" evidence="5">
    <location>
        <begin position="1"/>
        <end position="20"/>
    </location>
</feature>
<name>A0A0M4EQ68_DROBS</name>
<dbReference type="Gene3D" id="4.10.410.10">
    <property type="entry name" value="Pancreatic trypsin inhibitor Kunitz domain"/>
    <property type="match status" value="1"/>
</dbReference>
<sequence>LKNMHLIYLFVVAACSEQFAKNSDEDGVACLAYMPRFSYNAAKNECSKFIYGGCHGNNNKFGTKKQCEAMCVE</sequence>
<dbReference type="PROSITE" id="PS00280">
    <property type="entry name" value="BPTI_KUNITZ_1"/>
    <property type="match status" value="1"/>
</dbReference>
<keyword evidence="5" id="KW-0732">Signal</keyword>
<evidence type="ECO:0000259" key="6">
    <source>
        <dbReference type="PROSITE" id="PS50279"/>
    </source>
</evidence>
<evidence type="ECO:0000256" key="3">
    <source>
        <dbReference type="ARBA" id="ARBA00023157"/>
    </source>
</evidence>
<protein>
    <submittedName>
        <fullName evidence="7">Acp24A4</fullName>
    </submittedName>
</protein>
<dbReference type="SMR" id="A0A0M4EQ68"/>
<dbReference type="PRINTS" id="PR00759">
    <property type="entry name" value="BASICPTASE"/>
</dbReference>
<gene>
    <name evidence="7" type="ORF">Dbus_chr2Lg942</name>
</gene>
<evidence type="ECO:0000313" key="7">
    <source>
        <dbReference type="EMBL" id="ALC38857.1"/>
    </source>
</evidence>
<dbReference type="InterPro" id="IPR020901">
    <property type="entry name" value="Prtase_inh_Kunz-CS"/>
</dbReference>